<dbReference type="Pfam" id="PF07963">
    <property type="entry name" value="N_methyl"/>
    <property type="match status" value="1"/>
</dbReference>
<name>A0A081KDQ9_9GAMM</name>
<evidence type="ECO:0000256" key="5">
    <source>
        <dbReference type="ARBA" id="ARBA00023136"/>
    </source>
</evidence>
<evidence type="ECO:0000256" key="3">
    <source>
        <dbReference type="ARBA" id="ARBA00022692"/>
    </source>
</evidence>
<dbReference type="STRING" id="305900.GV64_17515"/>
<dbReference type="NCBIfam" id="TIGR02532">
    <property type="entry name" value="IV_pilin_GFxxxE"/>
    <property type="match status" value="1"/>
</dbReference>
<dbReference type="SUPFAM" id="SSF54523">
    <property type="entry name" value="Pili subunits"/>
    <property type="match status" value="1"/>
</dbReference>
<dbReference type="Gene3D" id="3.55.40.10">
    <property type="entry name" value="minor pseudopilin epsh domain"/>
    <property type="match status" value="1"/>
</dbReference>
<evidence type="ECO:0000313" key="7">
    <source>
        <dbReference type="EMBL" id="KEI72285.1"/>
    </source>
</evidence>
<dbReference type="InterPro" id="IPR012902">
    <property type="entry name" value="N_methyl_site"/>
</dbReference>
<organism evidence="7 8">
    <name type="scientific">Endozoicomonas elysicola</name>
    <dbReference type="NCBI Taxonomy" id="305900"/>
    <lineage>
        <taxon>Bacteria</taxon>
        <taxon>Pseudomonadati</taxon>
        <taxon>Pseudomonadota</taxon>
        <taxon>Gammaproteobacteria</taxon>
        <taxon>Oceanospirillales</taxon>
        <taxon>Endozoicomonadaceae</taxon>
        <taxon>Endozoicomonas</taxon>
    </lineage>
</organism>
<keyword evidence="2" id="KW-0488">Methylation</keyword>
<comment type="subcellular location">
    <subcellularLocation>
        <location evidence="1">Membrane</location>
        <topology evidence="1">Single-pass membrane protein</topology>
    </subcellularLocation>
</comment>
<keyword evidence="3 6" id="KW-0812">Transmembrane</keyword>
<dbReference type="RefSeq" id="WP_020583806.1">
    <property type="nucleotide sequence ID" value="NZ_JOJP01000001.1"/>
</dbReference>
<keyword evidence="8" id="KW-1185">Reference proteome</keyword>
<keyword evidence="4 6" id="KW-1133">Transmembrane helix</keyword>
<gene>
    <name evidence="7" type="ORF">GV64_17515</name>
</gene>
<evidence type="ECO:0000256" key="1">
    <source>
        <dbReference type="ARBA" id="ARBA00004167"/>
    </source>
</evidence>
<sequence>MVSPQQRGFTLIEMLVVVIIVGVLLGITLLSPITGSIHKVIQGEATRLQVLFDQVRDKALIENIHYGFSVDSEGYYRWWVLPAESQDWVALEQSPFQPRLMPETLSLSLESIEDSRPFDTDEASPSVVFYSDYQVTPFRLRIIPVENRKQSLYLLTDGLSDIERVRE</sequence>
<accession>A0A081KDQ9</accession>
<dbReference type="EMBL" id="JOJP01000001">
    <property type="protein sequence ID" value="KEI72285.1"/>
    <property type="molecule type" value="Genomic_DNA"/>
</dbReference>
<evidence type="ECO:0000256" key="6">
    <source>
        <dbReference type="SAM" id="Phobius"/>
    </source>
</evidence>
<evidence type="ECO:0000256" key="4">
    <source>
        <dbReference type="ARBA" id="ARBA00022989"/>
    </source>
</evidence>
<dbReference type="PROSITE" id="PS00409">
    <property type="entry name" value="PROKAR_NTER_METHYL"/>
    <property type="match status" value="1"/>
</dbReference>
<dbReference type="InterPro" id="IPR002416">
    <property type="entry name" value="T2SS_protein-GspH"/>
</dbReference>
<dbReference type="Proteomes" id="UP000027997">
    <property type="component" value="Unassembled WGS sequence"/>
</dbReference>
<feature type="transmembrane region" description="Helical" evidence="6">
    <location>
        <begin position="12"/>
        <end position="33"/>
    </location>
</feature>
<protein>
    <recommendedName>
        <fullName evidence="9">General secretion pathway protein H</fullName>
    </recommendedName>
</protein>
<evidence type="ECO:0000256" key="2">
    <source>
        <dbReference type="ARBA" id="ARBA00022481"/>
    </source>
</evidence>
<dbReference type="GO" id="GO:0015628">
    <property type="term" value="P:protein secretion by the type II secretion system"/>
    <property type="evidence" value="ECO:0007669"/>
    <property type="project" value="InterPro"/>
</dbReference>
<dbReference type="InterPro" id="IPR045584">
    <property type="entry name" value="Pilin-like"/>
</dbReference>
<dbReference type="eggNOG" id="COG2165">
    <property type="taxonomic scope" value="Bacteria"/>
</dbReference>
<dbReference type="GO" id="GO:0016020">
    <property type="term" value="C:membrane"/>
    <property type="evidence" value="ECO:0007669"/>
    <property type="project" value="UniProtKB-SubCell"/>
</dbReference>
<dbReference type="GO" id="GO:0015627">
    <property type="term" value="C:type II protein secretion system complex"/>
    <property type="evidence" value="ECO:0007669"/>
    <property type="project" value="InterPro"/>
</dbReference>
<reference evidence="7 8" key="1">
    <citation type="submission" date="2014-06" db="EMBL/GenBank/DDBJ databases">
        <title>Whole Genome Sequences of Three Symbiotic Endozoicomonas Bacteria.</title>
        <authorList>
            <person name="Neave M.J."/>
            <person name="Apprill A."/>
            <person name="Voolstra C.R."/>
        </authorList>
    </citation>
    <scope>NUCLEOTIDE SEQUENCE [LARGE SCALE GENOMIC DNA]</scope>
    <source>
        <strain evidence="7 8">DSM 22380</strain>
    </source>
</reference>
<dbReference type="PRINTS" id="PR00885">
    <property type="entry name" value="BCTERIALGSPH"/>
</dbReference>
<proteinExistence type="predicted"/>
<evidence type="ECO:0000313" key="8">
    <source>
        <dbReference type="Proteomes" id="UP000027997"/>
    </source>
</evidence>
<evidence type="ECO:0008006" key="9">
    <source>
        <dbReference type="Google" id="ProtNLM"/>
    </source>
</evidence>
<keyword evidence="5 6" id="KW-0472">Membrane</keyword>
<dbReference type="AlphaFoldDB" id="A0A081KDQ9"/>
<comment type="caution">
    <text evidence="7">The sequence shown here is derived from an EMBL/GenBank/DDBJ whole genome shotgun (WGS) entry which is preliminary data.</text>
</comment>